<reference evidence="1 2" key="1">
    <citation type="submission" date="2024-06" db="EMBL/GenBank/DDBJ databases">
        <title>The Natural Products Discovery Center: Release of the First 8490 Sequenced Strains for Exploring Actinobacteria Biosynthetic Diversity.</title>
        <authorList>
            <person name="Kalkreuter E."/>
            <person name="Kautsar S.A."/>
            <person name="Yang D."/>
            <person name="Bader C.D."/>
            <person name="Teijaro C.N."/>
            <person name="Fluegel L."/>
            <person name="Davis C.M."/>
            <person name="Simpson J.R."/>
            <person name="Lauterbach L."/>
            <person name="Steele A.D."/>
            <person name="Gui C."/>
            <person name="Meng S."/>
            <person name="Li G."/>
            <person name="Viehrig K."/>
            <person name="Ye F."/>
            <person name="Su P."/>
            <person name="Kiefer A.F."/>
            <person name="Nichols A."/>
            <person name="Cepeda A.J."/>
            <person name="Yan W."/>
            <person name="Fan B."/>
            <person name="Jiang Y."/>
            <person name="Adhikari A."/>
            <person name="Zheng C.-J."/>
            <person name="Schuster L."/>
            <person name="Cowan T.M."/>
            <person name="Smanski M.J."/>
            <person name="Chevrette M.G."/>
            <person name="De Carvalho L.P.S."/>
            <person name="Shen B."/>
        </authorList>
    </citation>
    <scope>NUCLEOTIDE SEQUENCE [LARGE SCALE GENOMIC DNA]</scope>
    <source>
        <strain evidence="1 2">NPDC000837</strain>
    </source>
</reference>
<dbReference type="RefSeq" id="WP_351975627.1">
    <property type="nucleotide sequence ID" value="NZ_JBEPBX010000006.1"/>
</dbReference>
<keyword evidence="2" id="KW-1185">Reference proteome</keyword>
<accession>A0ABV1URX7</accession>
<gene>
    <name evidence="1" type="ORF">ABT276_09305</name>
</gene>
<evidence type="ECO:0000313" key="2">
    <source>
        <dbReference type="Proteomes" id="UP001445472"/>
    </source>
</evidence>
<name>A0ABV1URX7_9ACTN</name>
<sequence>MSESVPRLELLRFLRRVQQQQLEQTDRWIAAEEQRAAAAARAARVVPPTDPGFVVSHGIGRDRKPFEVHVGDCRMAKRRQPVPPVEARRLLGEGVEACRFCRPDSELGML</sequence>
<dbReference type="Pfam" id="PF19746">
    <property type="entry name" value="DUF6233"/>
    <property type="match status" value="1"/>
</dbReference>
<dbReference type="InterPro" id="IPR046200">
    <property type="entry name" value="DUF6233"/>
</dbReference>
<dbReference type="EMBL" id="JBEPBX010000006">
    <property type="protein sequence ID" value="MER6613563.1"/>
    <property type="molecule type" value="Genomic_DNA"/>
</dbReference>
<organism evidence="1 2">
    <name type="scientific">Streptomyces xantholiticus</name>
    <dbReference type="NCBI Taxonomy" id="68285"/>
    <lineage>
        <taxon>Bacteria</taxon>
        <taxon>Bacillati</taxon>
        <taxon>Actinomycetota</taxon>
        <taxon>Actinomycetes</taxon>
        <taxon>Kitasatosporales</taxon>
        <taxon>Streptomycetaceae</taxon>
        <taxon>Streptomyces</taxon>
    </lineage>
</organism>
<evidence type="ECO:0000313" key="1">
    <source>
        <dbReference type="EMBL" id="MER6613563.1"/>
    </source>
</evidence>
<protein>
    <submittedName>
        <fullName evidence="1">DUF6233 domain-containing protein</fullName>
    </submittedName>
</protein>
<proteinExistence type="predicted"/>
<comment type="caution">
    <text evidence="1">The sequence shown here is derived from an EMBL/GenBank/DDBJ whole genome shotgun (WGS) entry which is preliminary data.</text>
</comment>
<dbReference type="Proteomes" id="UP001445472">
    <property type="component" value="Unassembled WGS sequence"/>
</dbReference>